<reference evidence="3" key="1">
    <citation type="submission" date="2023-06" db="EMBL/GenBank/DDBJ databases">
        <title>Genome-scale phylogeny and comparative genomics of the fungal order Sordariales.</title>
        <authorList>
            <consortium name="Lawrence Berkeley National Laboratory"/>
            <person name="Hensen N."/>
            <person name="Bonometti L."/>
            <person name="Westerberg I."/>
            <person name="Brannstrom I.O."/>
            <person name="Guillou S."/>
            <person name="Cros-Aarteil S."/>
            <person name="Calhoun S."/>
            <person name="Haridas S."/>
            <person name="Kuo A."/>
            <person name="Mondo S."/>
            <person name="Pangilinan J."/>
            <person name="Riley R."/>
            <person name="Labutti K."/>
            <person name="Andreopoulos B."/>
            <person name="Lipzen A."/>
            <person name="Chen C."/>
            <person name="Yanf M."/>
            <person name="Daum C."/>
            <person name="Ng V."/>
            <person name="Clum A."/>
            <person name="Steindorff A."/>
            <person name="Ohm R."/>
            <person name="Martin F."/>
            <person name="Silar P."/>
            <person name="Natvig D."/>
            <person name="Lalanne C."/>
            <person name="Gautier V."/>
            <person name="Ament-Velasquez S.L."/>
            <person name="Kruys A."/>
            <person name="Hutchinson M.I."/>
            <person name="Powell A.J."/>
            <person name="Barry K."/>
            <person name="Miller A.N."/>
            <person name="Grigoriev I.V."/>
            <person name="Debuchy R."/>
            <person name="Gladieux P."/>
            <person name="Thoren M.H."/>
            <person name="Johannesson H."/>
        </authorList>
    </citation>
    <scope>NUCLEOTIDE SEQUENCE</scope>
    <source>
        <strain evidence="3">CBS 606.72</strain>
    </source>
</reference>
<dbReference type="SUPFAM" id="SSF103473">
    <property type="entry name" value="MFS general substrate transporter"/>
    <property type="match status" value="1"/>
</dbReference>
<comment type="caution">
    <text evidence="3">The sequence shown here is derived from an EMBL/GenBank/DDBJ whole genome shotgun (WGS) entry which is preliminary data.</text>
</comment>
<dbReference type="EMBL" id="JAULSU010000003">
    <property type="protein sequence ID" value="KAK0623801.1"/>
    <property type="molecule type" value="Genomic_DNA"/>
</dbReference>
<feature type="transmembrane region" description="Helical" evidence="2">
    <location>
        <begin position="81"/>
        <end position="98"/>
    </location>
</feature>
<keyword evidence="2" id="KW-0812">Transmembrane</keyword>
<keyword evidence="2" id="KW-1133">Transmembrane helix</keyword>
<dbReference type="Proteomes" id="UP001175000">
    <property type="component" value="Unassembled WGS sequence"/>
</dbReference>
<keyword evidence="4" id="KW-1185">Reference proteome</keyword>
<protein>
    <submittedName>
        <fullName evidence="3">Uncharacterized protein</fullName>
    </submittedName>
</protein>
<feature type="region of interest" description="Disordered" evidence="1">
    <location>
        <begin position="1"/>
        <end position="71"/>
    </location>
</feature>
<feature type="compositionally biased region" description="Basic and acidic residues" evidence="1">
    <location>
        <begin position="57"/>
        <end position="71"/>
    </location>
</feature>
<keyword evidence="2" id="KW-0472">Membrane</keyword>
<name>A0AA39WYD5_9PEZI</name>
<dbReference type="InterPro" id="IPR036259">
    <property type="entry name" value="MFS_trans_sf"/>
</dbReference>
<feature type="compositionally biased region" description="Polar residues" evidence="1">
    <location>
        <begin position="1"/>
        <end position="13"/>
    </location>
</feature>
<sequence>MHSTTSRGNNQSEFRPWTGCATPRPLEKLAVEVLDQPPDQTSRSPPERRSPQSSHNANHDGSPRLPDGHDPELFRPKTSRFWAILVCNFLCLFLIALDRTIFATAVSRITDEFGAFGRHWLVRLGLHACDGLRPTLYTAPSISFTT</sequence>
<organism evidence="3 4">
    <name type="scientific">Immersiella caudata</name>
    <dbReference type="NCBI Taxonomy" id="314043"/>
    <lineage>
        <taxon>Eukaryota</taxon>
        <taxon>Fungi</taxon>
        <taxon>Dikarya</taxon>
        <taxon>Ascomycota</taxon>
        <taxon>Pezizomycotina</taxon>
        <taxon>Sordariomycetes</taxon>
        <taxon>Sordariomycetidae</taxon>
        <taxon>Sordariales</taxon>
        <taxon>Lasiosphaeriaceae</taxon>
        <taxon>Immersiella</taxon>
    </lineage>
</organism>
<evidence type="ECO:0000256" key="2">
    <source>
        <dbReference type="SAM" id="Phobius"/>
    </source>
</evidence>
<accession>A0AA39WYD5</accession>
<evidence type="ECO:0000256" key="1">
    <source>
        <dbReference type="SAM" id="MobiDB-lite"/>
    </source>
</evidence>
<evidence type="ECO:0000313" key="4">
    <source>
        <dbReference type="Proteomes" id="UP001175000"/>
    </source>
</evidence>
<gene>
    <name evidence="3" type="ORF">B0T14DRAFT_189653</name>
</gene>
<dbReference type="AlphaFoldDB" id="A0AA39WYD5"/>
<proteinExistence type="predicted"/>
<evidence type="ECO:0000313" key="3">
    <source>
        <dbReference type="EMBL" id="KAK0623801.1"/>
    </source>
</evidence>